<evidence type="ECO:0000256" key="6">
    <source>
        <dbReference type="ARBA" id="ARBA00012180"/>
    </source>
</evidence>
<reference evidence="18 19" key="1">
    <citation type="journal article" date="2017" name="Water Res.">
        <title>Comammox in drinking water systems.</title>
        <authorList>
            <person name="Wang Y."/>
            <person name="Ma L."/>
            <person name="Mao Y."/>
            <person name="Jiang X."/>
            <person name="Xia Y."/>
            <person name="Yu K."/>
            <person name="Li B."/>
            <person name="Zhang T."/>
        </authorList>
    </citation>
    <scope>NUCLEOTIDE SEQUENCE [LARGE SCALE GENOMIC DNA]</scope>
    <source>
        <strain evidence="18">SG_bin8</strain>
    </source>
</reference>
<evidence type="ECO:0000256" key="15">
    <source>
        <dbReference type="PROSITE-ProRule" id="PRU01319"/>
    </source>
</evidence>
<keyword evidence="8 14" id="KW-0963">Cytoplasm</keyword>
<organism evidence="18 19">
    <name type="scientific">Candidatus Raskinella chloraquaticus</name>
    <dbReference type="NCBI Taxonomy" id="1951219"/>
    <lineage>
        <taxon>Bacteria</taxon>
        <taxon>Pseudomonadati</taxon>
        <taxon>Pseudomonadota</taxon>
        <taxon>Alphaproteobacteria</taxon>
        <taxon>Hyphomicrobiales</taxon>
        <taxon>Phreatobacteraceae</taxon>
        <taxon>Candidatus Raskinella</taxon>
    </lineage>
</organism>
<feature type="binding site" evidence="14 15">
    <location>
        <position position="22"/>
    </location>
    <ligand>
        <name>a divalent metal cation</name>
        <dbReference type="ChEBI" id="CHEBI:60240"/>
    </ligand>
</feature>
<keyword evidence="10 14" id="KW-0479">Metal-binding</keyword>
<dbReference type="NCBIfam" id="NF000595">
    <property type="entry name" value="PRK00015.1-3"/>
    <property type="match status" value="1"/>
</dbReference>
<evidence type="ECO:0000313" key="18">
    <source>
        <dbReference type="EMBL" id="OQW53961.1"/>
    </source>
</evidence>
<evidence type="ECO:0000256" key="12">
    <source>
        <dbReference type="ARBA" id="ARBA00022801"/>
    </source>
</evidence>
<evidence type="ECO:0000256" key="16">
    <source>
        <dbReference type="RuleBase" id="RU003515"/>
    </source>
</evidence>
<sequence>MRPARQARPISLILDEGVAGIDEAGRGPLAGPLVVAAVLLDPRRPIPGLDDSKKLTASRRDELFARIMAEGEAVSLVFMSTDDIAALNIRGATLAGMRRAAHALSRAAIAFVVDGRDVPPGLDAPASAIIGGDGRYAAIAAASIIAKVARDRAMQTLANDYPGYGFEQHMGYGTKRHLQALRRLGPTPIHRAGFAPVADALRLRQSSAATC</sequence>
<dbReference type="GO" id="GO:0003723">
    <property type="term" value="F:RNA binding"/>
    <property type="evidence" value="ECO:0007669"/>
    <property type="project" value="UniProtKB-UniRule"/>
</dbReference>
<dbReference type="HAMAP" id="MF_00052_B">
    <property type="entry name" value="RNase_HII_B"/>
    <property type="match status" value="1"/>
</dbReference>
<dbReference type="PANTHER" id="PTHR10954:SF18">
    <property type="entry name" value="RIBONUCLEASE HII"/>
    <property type="match status" value="1"/>
</dbReference>
<evidence type="ECO:0000256" key="5">
    <source>
        <dbReference type="ARBA" id="ARBA00007383"/>
    </source>
</evidence>
<gene>
    <name evidence="14" type="primary">rnhB</name>
    <name evidence="18" type="ORF">A4S15_00050</name>
</gene>
<dbReference type="InterPro" id="IPR036397">
    <property type="entry name" value="RNaseH_sf"/>
</dbReference>
<dbReference type="EC" id="3.1.26.4" evidence="6 14"/>
<evidence type="ECO:0000256" key="13">
    <source>
        <dbReference type="ARBA" id="ARBA00023211"/>
    </source>
</evidence>
<dbReference type="Pfam" id="PF01351">
    <property type="entry name" value="RNase_HII"/>
    <property type="match status" value="1"/>
</dbReference>
<comment type="catalytic activity">
    <reaction evidence="1 14 15 16">
        <text>Endonucleolytic cleavage to 5'-phosphomonoester.</text>
        <dbReference type="EC" id="3.1.26.4"/>
    </reaction>
</comment>
<name>A0A1W9I3D6_9HYPH</name>
<comment type="caution">
    <text evidence="18">The sequence shown here is derived from an EMBL/GenBank/DDBJ whole genome shotgun (WGS) entry which is preliminary data.</text>
</comment>
<accession>A0A1W9I3D6</accession>
<dbReference type="GO" id="GO:0032299">
    <property type="term" value="C:ribonuclease H2 complex"/>
    <property type="evidence" value="ECO:0007669"/>
    <property type="project" value="TreeGrafter"/>
</dbReference>
<evidence type="ECO:0000256" key="3">
    <source>
        <dbReference type="ARBA" id="ARBA00004065"/>
    </source>
</evidence>
<evidence type="ECO:0000256" key="14">
    <source>
        <dbReference type="HAMAP-Rule" id="MF_00052"/>
    </source>
</evidence>
<evidence type="ECO:0000256" key="2">
    <source>
        <dbReference type="ARBA" id="ARBA00001946"/>
    </source>
</evidence>
<dbReference type="SUPFAM" id="SSF53098">
    <property type="entry name" value="Ribonuclease H-like"/>
    <property type="match status" value="1"/>
</dbReference>
<protein>
    <recommendedName>
        <fullName evidence="7 14">Ribonuclease HII</fullName>
        <shortName evidence="14">RNase HII</shortName>
        <ecNumber evidence="6 14">3.1.26.4</ecNumber>
    </recommendedName>
</protein>
<comment type="function">
    <text evidence="3 14 16">Endonuclease that specifically degrades the RNA of RNA-DNA hybrids.</text>
</comment>
<comment type="cofactor">
    <cofactor evidence="2">
        <name>Mg(2+)</name>
        <dbReference type="ChEBI" id="CHEBI:18420"/>
    </cofactor>
</comment>
<evidence type="ECO:0000256" key="9">
    <source>
        <dbReference type="ARBA" id="ARBA00022722"/>
    </source>
</evidence>
<comment type="subcellular location">
    <subcellularLocation>
        <location evidence="4 14">Cytoplasm</location>
    </subcellularLocation>
</comment>
<dbReference type="InterPro" id="IPR024567">
    <property type="entry name" value="RNase_HII/HIII_dom"/>
</dbReference>
<evidence type="ECO:0000313" key="19">
    <source>
        <dbReference type="Proteomes" id="UP000192872"/>
    </source>
</evidence>
<feature type="binding site" evidence="14 15">
    <location>
        <position position="23"/>
    </location>
    <ligand>
        <name>a divalent metal cation</name>
        <dbReference type="ChEBI" id="CHEBI:60240"/>
    </ligand>
</feature>
<dbReference type="GO" id="GO:0043137">
    <property type="term" value="P:DNA replication, removal of RNA primer"/>
    <property type="evidence" value="ECO:0007669"/>
    <property type="project" value="TreeGrafter"/>
</dbReference>
<dbReference type="STRING" id="1827387.A4S15_00050"/>
<dbReference type="GO" id="GO:0006298">
    <property type="term" value="P:mismatch repair"/>
    <property type="evidence" value="ECO:0007669"/>
    <property type="project" value="TreeGrafter"/>
</dbReference>
<dbReference type="AlphaFoldDB" id="A0A1W9I3D6"/>
<evidence type="ECO:0000259" key="17">
    <source>
        <dbReference type="PROSITE" id="PS51975"/>
    </source>
</evidence>
<keyword evidence="13 14" id="KW-0464">Manganese</keyword>
<comment type="cofactor">
    <cofactor evidence="14 15">
        <name>Mn(2+)</name>
        <dbReference type="ChEBI" id="CHEBI:29035"/>
    </cofactor>
    <cofactor evidence="14 15">
        <name>Mg(2+)</name>
        <dbReference type="ChEBI" id="CHEBI:18420"/>
    </cofactor>
    <text evidence="14 15">Manganese or magnesium. Binds 1 divalent metal ion per monomer in the absence of substrate. May bind a second metal ion after substrate binding.</text>
</comment>
<evidence type="ECO:0000256" key="8">
    <source>
        <dbReference type="ARBA" id="ARBA00022490"/>
    </source>
</evidence>
<dbReference type="GO" id="GO:0030145">
    <property type="term" value="F:manganese ion binding"/>
    <property type="evidence" value="ECO:0007669"/>
    <property type="project" value="UniProtKB-UniRule"/>
</dbReference>
<dbReference type="PROSITE" id="PS51975">
    <property type="entry name" value="RNASE_H_2"/>
    <property type="match status" value="1"/>
</dbReference>
<dbReference type="GO" id="GO:0005737">
    <property type="term" value="C:cytoplasm"/>
    <property type="evidence" value="ECO:0007669"/>
    <property type="project" value="UniProtKB-SubCell"/>
</dbReference>
<feature type="domain" description="RNase H type-2" evidence="17">
    <location>
        <begin position="16"/>
        <end position="206"/>
    </location>
</feature>
<dbReference type="EMBL" id="LWDL01000005">
    <property type="protein sequence ID" value="OQW53961.1"/>
    <property type="molecule type" value="Genomic_DNA"/>
</dbReference>
<dbReference type="Gene3D" id="3.30.420.10">
    <property type="entry name" value="Ribonuclease H-like superfamily/Ribonuclease H"/>
    <property type="match status" value="1"/>
</dbReference>
<evidence type="ECO:0000256" key="4">
    <source>
        <dbReference type="ARBA" id="ARBA00004496"/>
    </source>
</evidence>
<dbReference type="Proteomes" id="UP000192872">
    <property type="component" value="Unassembled WGS sequence"/>
</dbReference>
<dbReference type="InterPro" id="IPR022898">
    <property type="entry name" value="RNase_HII"/>
</dbReference>
<evidence type="ECO:0000256" key="7">
    <source>
        <dbReference type="ARBA" id="ARBA00019179"/>
    </source>
</evidence>
<keyword evidence="11 14" id="KW-0255">Endonuclease</keyword>
<proteinExistence type="inferred from homology"/>
<evidence type="ECO:0000256" key="1">
    <source>
        <dbReference type="ARBA" id="ARBA00000077"/>
    </source>
</evidence>
<keyword evidence="12 14" id="KW-0378">Hydrolase</keyword>
<keyword evidence="9 14" id="KW-0540">Nuclease</keyword>
<comment type="similarity">
    <text evidence="5 14 16">Belongs to the RNase HII family.</text>
</comment>
<dbReference type="GO" id="GO:0004523">
    <property type="term" value="F:RNA-DNA hybrid ribonuclease activity"/>
    <property type="evidence" value="ECO:0007669"/>
    <property type="project" value="UniProtKB-UniRule"/>
</dbReference>
<evidence type="ECO:0000256" key="11">
    <source>
        <dbReference type="ARBA" id="ARBA00022759"/>
    </source>
</evidence>
<dbReference type="CDD" id="cd07182">
    <property type="entry name" value="RNase_HII_bacteria_HII_like"/>
    <property type="match status" value="1"/>
</dbReference>
<dbReference type="InterPro" id="IPR001352">
    <property type="entry name" value="RNase_HII/HIII"/>
</dbReference>
<dbReference type="InterPro" id="IPR012337">
    <property type="entry name" value="RNaseH-like_sf"/>
</dbReference>
<feature type="binding site" evidence="14 15">
    <location>
        <position position="114"/>
    </location>
    <ligand>
        <name>a divalent metal cation</name>
        <dbReference type="ChEBI" id="CHEBI:60240"/>
    </ligand>
</feature>
<dbReference type="PANTHER" id="PTHR10954">
    <property type="entry name" value="RIBONUCLEASE H2 SUBUNIT A"/>
    <property type="match status" value="1"/>
</dbReference>
<evidence type="ECO:0000256" key="10">
    <source>
        <dbReference type="ARBA" id="ARBA00022723"/>
    </source>
</evidence>